<proteinExistence type="predicted"/>
<dbReference type="InterPro" id="IPR052935">
    <property type="entry name" value="Mg2+_PAP"/>
</dbReference>
<reference evidence="3 4" key="1">
    <citation type="submission" date="2019-03" db="EMBL/GenBank/DDBJ databases">
        <title>The genome sequence of Nitrosococcus wardiae strain D1FHST reveals the archetypal metabolic capacity of ammonia-oxidizing Gammaproteobacteria.</title>
        <authorList>
            <person name="Wang L."/>
            <person name="Lim C.K."/>
            <person name="Hanson T.E."/>
            <person name="Dang H."/>
            <person name="Klotz M.G."/>
        </authorList>
    </citation>
    <scope>NUCLEOTIDE SEQUENCE [LARGE SCALE GENOMIC DNA]</scope>
    <source>
        <strain evidence="3 4">D1FHS</strain>
    </source>
</reference>
<dbReference type="Pfam" id="PF09949">
    <property type="entry name" value="APP1_cat"/>
    <property type="match status" value="1"/>
</dbReference>
<dbReference type="InterPro" id="IPR019236">
    <property type="entry name" value="APP1_cat"/>
</dbReference>
<feature type="region of interest" description="Disordered" evidence="1">
    <location>
        <begin position="363"/>
        <end position="421"/>
    </location>
</feature>
<name>A0A4P7BZP1_9GAMM</name>
<dbReference type="PANTHER" id="PTHR28208:SF3">
    <property type="entry name" value="PHOSPHATIDATE PHOSPHATASE APP1"/>
    <property type="match status" value="1"/>
</dbReference>
<keyword evidence="4" id="KW-1185">Reference proteome</keyword>
<evidence type="ECO:0000256" key="1">
    <source>
        <dbReference type="SAM" id="MobiDB-lite"/>
    </source>
</evidence>
<dbReference type="AlphaFoldDB" id="A0A4P7BZP1"/>
<dbReference type="KEGG" id="nwr:E3U44_15215"/>
<feature type="domain" description="Phosphatidate phosphatase APP1 catalytic" evidence="2">
    <location>
        <begin position="154"/>
        <end position="309"/>
    </location>
</feature>
<organism evidence="3 4">
    <name type="scientific">Nitrosococcus wardiae</name>
    <dbReference type="NCBI Taxonomy" id="1814290"/>
    <lineage>
        <taxon>Bacteria</taxon>
        <taxon>Pseudomonadati</taxon>
        <taxon>Pseudomonadota</taxon>
        <taxon>Gammaproteobacteria</taxon>
        <taxon>Chromatiales</taxon>
        <taxon>Chromatiaceae</taxon>
        <taxon>Nitrosococcus</taxon>
    </lineage>
</organism>
<evidence type="ECO:0000313" key="4">
    <source>
        <dbReference type="Proteomes" id="UP000294325"/>
    </source>
</evidence>
<dbReference type="EMBL" id="CP038033">
    <property type="protein sequence ID" value="QBQ55708.1"/>
    <property type="molecule type" value="Genomic_DNA"/>
</dbReference>
<accession>A0A4P7BZP1</accession>
<feature type="compositionally biased region" description="Basic and acidic residues" evidence="1">
    <location>
        <begin position="363"/>
        <end position="376"/>
    </location>
</feature>
<protein>
    <submittedName>
        <fullName evidence="3">DUF2183 domain-containing protein</fullName>
    </submittedName>
</protein>
<sequence>MDIRSVLKTIAQALRRAVHVLARPVKSDRGRGGIVIQPYRGYGSRKEVFLMGRVFKQRGNISGAQEGALGRDLMDIARRLLRRGIAEAVLTARFQGREQQVIADRDGYFHVHLQSLQPPAEDRLWHHLDLKVIEPLGAMARGDLFIPPSTARYVMISDIDDTVMYTGVANKIKMLWRLFVQGPHSRVAFPGVAAFYRALHNGVAGTEQNPVLYVSRGPWSLYEVLDEFFHLHGIPIGPILFLRDWGFTPRHPFPRRREGHKLALIRDMLALYQEQPFILIGDSGQRDPEIYSQIVQEHPGRVLAIYIRHISHQPERHQEIEALAKEVVNAGSTLLLAADSFAMAEHAVEHGLIAPEAVSEVIKEREQQQGEPDLKPTRKIKRNSQKALERGELEETLEQGDSQDTPPNVVVESEERERRSH</sequence>
<dbReference type="OrthoDB" id="9789875at2"/>
<evidence type="ECO:0000259" key="2">
    <source>
        <dbReference type="Pfam" id="PF09949"/>
    </source>
</evidence>
<dbReference type="Proteomes" id="UP000294325">
    <property type="component" value="Chromosome"/>
</dbReference>
<dbReference type="PANTHER" id="PTHR28208">
    <property type="entry name" value="PHOSPHATIDATE PHOSPHATASE APP1"/>
    <property type="match status" value="1"/>
</dbReference>
<evidence type="ECO:0000313" key="3">
    <source>
        <dbReference type="EMBL" id="QBQ55708.1"/>
    </source>
</evidence>
<dbReference type="GO" id="GO:0008195">
    <property type="term" value="F:phosphatidate phosphatase activity"/>
    <property type="evidence" value="ECO:0007669"/>
    <property type="project" value="InterPro"/>
</dbReference>
<gene>
    <name evidence="3" type="ORF">E3U44_15215</name>
</gene>